<organism evidence="2 3">
    <name type="scientific">Massilimicrobiota timonensis</name>
    <dbReference type="NCBI Taxonomy" id="1776392"/>
    <lineage>
        <taxon>Bacteria</taxon>
        <taxon>Bacillati</taxon>
        <taxon>Bacillota</taxon>
        <taxon>Erysipelotrichia</taxon>
        <taxon>Erysipelotrichales</taxon>
        <taxon>Erysipelotrichaceae</taxon>
        <taxon>Massilimicrobiota</taxon>
    </lineage>
</organism>
<dbReference type="PROSITE" id="PS51257">
    <property type="entry name" value="PROKAR_LIPOPROTEIN"/>
    <property type="match status" value="1"/>
</dbReference>
<name>A0ABT7UIA2_9FIRM</name>
<keyword evidence="1" id="KW-0732">Signal</keyword>
<evidence type="ECO:0000313" key="3">
    <source>
        <dbReference type="Proteomes" id="UP001529275"/>
    </source>
</evidence>
<protein>
    <recommendedName>
        <fullName evidence="4">Peptidylprolyl isomerase</fullName>
    </recommendedName>
</protein>
<evidence type="ECO:0008006" key="4">
    <source>
        <dbReference type="Google" id="ProtNLM"/>
    </source>
</evidence>
<dbReference type="EMBL" id="JAUDCK010000017">
    <property type="protein sequence ID" value="MDM8195868.1"/>
    <property type="molecule type" value="Genomic_DNA"/>
</dbReference>
<reference evidence="3" key="1">
    <citation type="submission" date="2023-06" db="EMBL/GenBank/DDBJ databases">
        <title>Identification and characterization of horizontal gene transfer across gut microbiota members of farm animals based on homology search.</title>
        <authorList>
            <person name="Zeman M."/>
            <person name="Kubasova T."/>
            <person name="Jahodarova E."/>
            <person name="Nykrynova M."/>
            <person name="Rychlik I."/>
        </authorList>
    </citation>
    <scope>NUCLEOTIDE SEQUENCE [LARGE SCALE GENOMIC DNA]</scope>
    <source>
        <strain evidence="3">ET341</strain>
    </source>
</reference>
<dbReference type="RefSeq" id="WP_087297056.1">
    <property type="nucleotide sequence ID" value="NZ_JAUDCK010000017.1"/>
</dbReference>
<evidence type="ECO:0000313" key="2">
    <source>
        <dbReference type="EMBL" id="MDM8195868.1"/>
    </source>
</evidence>
<dbReference type="Proteomes" id="UP001529275">
    <property type="component" value="Unassembled WGS sequence"/>
</dbReference>
<comment type="caution">
    <text evidence="2">The sequence shown here is derived from an EMBL/GenBank/DDBJ whole genome shotgun (WGS) entry which is preliminary data.</text>
</comment>
<sequence length="285" mass="32376">MKKLIMLLLCGSLLYGCSSSSYSVQVSDAQDSLMSGSQLDITKQDYFEYLLDNYGAQEIVTTILDNIADKEITDQEEIDKLVQQREDEYAEYADGDLEKYAQNLGYESKEDYLNESLIPEVKQELLRQKYIEEHLDDLIAEYQVCSMKKIVVEKESEALEIIEKSTDEKAFDQLLEDYGSDGEDAGVVTKNSSLDDNLKDKLSDLNKVEKDGVYSQAIKLSDDNYAVVYLYDTAHKNTDGIVSALASDGEVQEKAEGAYLKKYHFEVHDDLLKTEIKEISDNYLE</sequence>
<reference evidence="2 3" key="2">
    <citation type="submission" date="2023-06" db="EMBL/GenBank/DDBJ databases">
        <authorList>
            <person name="Zeman M."/>
            <person name="Kubasova T."/>
            <person name="Jahodarova E."/>
            <person name="Nykrynova M."/>
            <person name="Rychlik I."/>
        </authorList>
    </citation>
    <scope>NUCLEOTIDE SEQUENCE [LARGE SCALE GENOMIC DNA]</scope>
    <source>
        <strain evidence="2 3">ET341</strain>
    </source>
</reference>
<feature type="signal peptide" evidence="1">
    <location>
        <begin position="1"/>
        <end position="23"/>
    </location>
</feature>
<evidence type="ECO:0000256" key="1">
    <source>
        <dbReference type="SAM" id="SignalP"/>
    </source>
</evidence>
<gene>
    <name evidence="2" type="ORF">QUV98_05995</name>
</gene>
<proteinExistence type="predicted"/>
<keyword evidence="3" id="KW-1185">Reference proteome</keyword>
<feature type="chain" id="PRO_5046587698" description="Peptidylprolyl isomerase" evidence="1">
    <location>
        <begin position="24"/>
        <end position="285"/>
    </location>
</feature>
<accession>A0ABT7UIA2</accession>